<keyword evidence="8" id="KW-1185">Reference proteome</keyword>
<dbReference type="InterPro" id="IPR010982">
    <property type="entry name" value="Lambda_DNA-bd_dom_sf"/>
</dbReference>
<dbReference type="PANTHER" id="PTHR30146:SF109">
    <property type="entry name" value="HTH-TYPE TRANSCRIPTIONAL REGULATOR GALS"/>
    <property type="match status" value="1"/>
</dbReference>
<feature type="domain" description="HTH lacI-type" evidence="5">
    <location>
        <begin position="27"/>
        <end position="81"/>
    </location>
</feature>
<dbReference type="EMBL" id="JAGGLR010000003">
    <property type="protein sequence ID" value="MBP2060498.1"/>
    <property type="molecule type" value="Genomic_DNA"/>
</dbReference>
<dbReference type="PROSITE" id="PS50932">
    <property type="entry name" value="HTH_LACI_2"/>
    <property type="match status" value="1"/>
</dbReference>
<evidence type="ECO:0000256" key="2">
    <source>
        <dbReference type="ARBA" id="ARBA00023125"/>
    </source>
</evidence>
<proteinExistence type="predicted"/>
<dbReference type="InterPro" id="IPR046335">
    <property type="entry name" value="LacI/GalR-like_sensor"/>
</dbReference>
<dbReference type="Pfam" id="PF00356">
    <property type="entry name" value="LacI"/>
    <property type="match status" value="1"/>
</dbReference>
<dbReference type="AlphaFoldDB" id="A0A061A225"/>
<evidence type="ECO:0000256" key="4">
    <source>
        <dbReference type="SAM" id="MobiDB-lite"/>
    </source>
</evidence>
<evidence type="ECO:0000256" key="1">
    <source>
        <dbReference type="ARBA" id="ARBA00023015"/>
    </source>
</evidence>
<dbReference type="Pfam" id="PF13377">
    <property type="entry name" value="Peripla_BP_3"/>
    <property type="match status" value="1"/>
</dbReference>
<dbReference type="SUPFAM" id="SSF53822">
    <property type="entry name" value="Periplasmic binding protein-like I"/>
    <property type="match status" value="1"/>
</dbReference>
<evidence type="ECO:0000256" key="3">
    <source>
        <dbReference type="ARBA" id="ARBA00023163"/>
    </source>
</evidence>
<dbReference type="CDD" id="cd01392">
    <property type="entry name" value="HTH_LacI"/>
    <property type="match status" value="1"/>
</dbReference>
<dbReference type="EMBL" id="LK022848">
    <property type="protein sequence ID" value="CDR16516.1"/>
    <property type="molecule type" value="Genomic_DNA"/>
</dbReference>
<dbReference type="RefSeq" id="WP_078957124.1">
    <property type="nucleotide sequence ID" value="NZ_BAABDR010000044.1"/>
</dbReference>
<dbReference type="GO" id="GO:0003700">
    <property type="term" value="F:DNA-binding transcription factor activity"/>
    <property type="evidence" value="ECO:0007669"/>
    <property type="project" value="TreeGrafter"/>
</dbReference>
<evidence type="ECO:0000259" key="5">
    <source>
        <dbReference type="PROSITE" id="PS50932"/>
    </source>
</evidence>
<dbReference type="InterPro" id="IPR028082">
    <property type="entry name" value="Peripla_BP_I"/>
</dbReference>
<dbReference type="Gene3D" id="1.10.260.40">
    <property type="entry name" value="lambda repressor-like DNA-binding domains"/>
    <property type="match status" value="1"/>
</dbReference>
<dbReference type="GO" id="GO:0000976">
    <property type="term" value="F:transcription cis-regulatory region binding"/>
    <property type="evidence" value="ECO:0007669"/>
    <property type="project" value="TreeGrafter"/>
</dbReference>
<gene>
    <name evidence="7" type="ORF">J2Z30_001500</name>
    <name evidence="6" type="ORF">SIRAN9060</name>
</gene>
<dbReference type="PROSITE" id="PS00356">
    <property type="entry name" value="HTH_LACI_1"/>
    <property type="match status" value="1"/>
</dbReference>
<dbReference type="InterPro" id="IPR000843">
    <property type="entry name" value="HTH_LacI"/>
</dbReference>
<feature type="region of interest" description="Disordered" evidence="4">
    <location>
        <begin position="1"/>
        <end position="26"/>
    </location>
</feature>
<reference evidence="6" key="1">
    <citation type="submission" date="2014-05" db="EMBL/GenBank/DDBJ databases">
        <authorList>
            <person name="Horn Fabian"/>
        </authorList>
    </citation>
    <scope>NUCLEOTIDE SEQUENCE</scope>
</reference>
<dbReference type="SUPFAM" id="SSF47413">
    <property type="entry name" value="lambda repressor-like DNA-binding domains"/>
    <property type="match status" value="1"/>
</dbReference>
<dbReference type="Gene3D" id="3.40.50.2300">
    <property type="match status" value="2"/>
</dbReference>
<dbReference type="Proteomes" id="UP000756710">
    <property type="component" value="Unassembled WGS sequence"/>
</dbReference>
<dbReference type="SMART" id="SM00354">
    <property type="entry name" value="HTH_LACI"/>
    <property type="match status" value="1"/>
</dbReference>
<keyword evidence="3" id="KW-0804">Transcription</keyword>
<keyword evidence="1" id="KW-0805">Transcription regulation</keyword>
<accession>A0A061A225</accession>
<protein>
    <submittedName>
        <fullName evidence="7">DNA-binding LacI/PurR family transcriptional regulator</fullName>
    </submittedName>
    <submittedName>
        <fullName evidence="6">Transcriptional regulator, LacI family</fullName>
    </submittedName>
</protein>
<dbReference type="HOGENOM" id="CLU_037628_6_1_11"/>
<organism evidence="6">
    <name type="scientific">Streptomyces iranensis</name>
    <dbReference type="NCBI Taxonomy" id="576784"/>
    <lineage>
        <taxon>Bacteria</taxon>
        <taxon>Bacillati</taxon>
        <taxon>Actinomycetota</taxon>
        <taxon>Actinomycetes</taxon>
        <taxon>Kitasatosporales</taxon>
        <taxon>Streptomycetaceae</taxon>
        <taxon>Streptomyces</taxon>
        <taxon>Streptomyces violaceusniger group</taxon>
    </lineage>
</organism>
<dbReference type="CDD" id="cd06267">
    <property type="entry name" value="PBP1_LacI_sugar_binding-like"/>
    <property type="match status" value="1"/>
</dbReference>
<name>A0A061A225_9ACTN</name>
<dbReference type="PANTHER" id="PTHR30146">
    <property type="entry name" value="LACI-RELATED TRANSCRIPTIONAL REPRESSOR"/>
    <property type="match status" value="1"/>
</dbReference>
<evidence type="ECO:0000313" key="7">
    <source>
        <dbReference type="EMBL" id="MBP2060498.1"/>
    </source>
</evidence>
<keyword evidence="2 7" id="KW-0238">DNA-binding</keyword>
<feature type="compositionally biased region" description="Polar residues" evidence="4">
    <location>
        <begin position="1"/>
        <end position="12"/>
    </location>
</feature>
<reference evidence="7 8" key="2">
    <citation type="submission" date="2021-03" db="EMBL/GenBank/DDBJ databases">
        <title>Genomic Encyclopedia of Type Strains, Phase IV (KMG-IV): sequencing the most valuable type-strain genomes for metagenomic binning, comparative biology and taxonomic classification.</title>
        <authorList>
            <person name="Goeker M."/>
        </authorList>
    </citation>
    <scope>NUCLEOTIDE SEQUENCE [LARGE SCALE GENOMIC DNA]</scope>
    <source>
        <strain evidence="7 8">DSM 41954</strain>
    </source>
</reference>
<evidence type="ECO:0000313" key="8">
    <source>
        <dbReference type="Proteomes" id="UP000756710"/>
    </source>
</evidence>
<sequence length="365" mass="39196">MTAVKQQTTRDQATPGRKRSDGVGRSATVKDVATLAGVSPKTVSNVINGFVHVSPATRERVQRAIRELGYRPNRVARNLRRGSTGMIGLVLPELDVPYFAELGRHFLTTAEEHGRTLLIEQTLGDREREAAVIQGLGDQVVDGMVVSPLALHGSALANHLGTVPLVLIGERPSGGLADHVVIDNVTAAKEAVAHLVAGGRRRIAAIGLQPEPYIGTPLLRRTGYREALEEAGLPLDPLLERETPRYHLAEGARAMAALLDRPEPPDAVFCFNDALALGALRALYERGLRVPDDMAVMGFDDIEAARYSTPSLSSVAPDKGAIARHAVDLLLERIETPDRPAQEVVVGHTLHTRESTEGGIATTAH</sequence>
<evidence type="ECO:0000313" key="6">
    <source>
        <dbReference type="EMBL" id="CDR16516.1"/>
    </source>
</evidence>